<dbReference type="PANTHER" id="PTHR43002">
    <property type="entry name" value="GLYCOGEN DEBRANCHING ENZYME"/>
    <property type="match status" value="1"/>
</dbReference>
<dbReference type="InterPro" id="IPR013783">
    <property type="entry name" value="Ig-like_fold"/>
</dbReference>
<dbReference type="SUPFAM" id="SSF81296">
    <property type="entry name" value="E set domains"/>
    <property type="match status" value="1"/>
</dbReference>
<accession>A0A939H8V2</accession>
<dbReference type="Gene3D" id="2.60.40.1180">
    <property type="entry name" value="Golgi alpha-mannosidase II"/>
    <property type="match status" value="1"/>
</dbReference>
<dbReference type="AlphaFoldDB" id="A0A939H8V2"/>
<dbReference type="Proteomes" id="UP000664218">
    <property type="component" value="Unassembled WGS sequence"/>
</dbReference>
<feature type="domain" description="Glycosyl hydrolase family 13 catalytic" evidence="2">
    <location>
        <begin position="198"/>
        <end position="571"/>
    </location>
</feature>
<dbReference type="EC" id="3.2.1.41" evidence="3"/>
<dbReference type="Gene3D" id="2.60.40.10">
    <property type="entry name" value="Immunoglobulins"/>
    <property type="match status" value="1"/>
</dbReference>
<keyword evidence="4" id="KW-1185">Reference proteome</keyword>
<dbReference type="EMBL" id="JAFNJU010000002">
    <property type="protein sequence ID" value="MBO1264123.1"/>
    <property type="molecule type" value="Genomic_DNA"/>
</dbReference>
<comment type="similarity">
    <text evidence="1">Belongs to the glycosyl hydrolase 13 family.</text>
</comment>
<sequence length="682" mass="77077">MENNTQNELDVLQREAVQIPQLLPDFRKLTEFYDSDYFKENLIYDGDDLGLTYGVEGIRLKFWAPVASSVNLLLYQNAQDQEPLFVYPMEKDVKGTYSLSIPALADGLYYLLEVDHQGEKTYTPGPYVTSVSINGEKGCILDLRTTDPEGFRYHDAPKLENPVDAVVYEVHVRDMTIHHDSGVAAKGKYLGFVEEGTKNEKGHATGIDHLKELGVTHVQLLPIFDYNCLDESKDEGQYNWGYDPLNYNVPEGSYSSDAKNPKARITELKSLIMGLHKNGMGVIMDVVYNHTSDSLLSNFHKSTPLYYHRSTDGNFTDASACGNETASERPMMKKFMIDSLLHWVKEYKIDGFRFDLMGIHDIETMLEIETALRKVKPDIILYGEGWTGGASPLPEEKRLVKRNIGMTPGIGAFNDDFRDGVKGHVFFNERGGFVSGGGLEESVKFGITGAVRHKDHNYRDILYTDFPWAQNPGQSINYVSAHDNLTLYDKLVDVNKGKSAETIRDMAKLANAMVLTSQGVPFIHAGAEFLRTKFGDHNSYRSPDSINALHWDMKSRNIDVVNYYKGLISLRKTYKAFRMRTQKEIEENILFYTKERKAPLKLKASNVISYILKDPVEKITFLVAFNGSGQDQQITLPRASWDVLVDKFQAGTDCLWRTEQKKVSLKPHSALVMKTDGLLPLA</sequence>
<reference evidence="3" key="1">
    <citation type="submission" date="2021-03" db="EMBL/GenBank/DDBJ databases">
        <title>Proteiniclasticum marinus sp. nov., isolated from tidal flat sediment.</title>
        <authorList>
            <person name="Namirimu T."/>
            <person name="Yang J.-A."/>
            <person name="Yang S.-H."/>
            <person name="Kim Y.-J."/>
            <person name="Kwon K.K."/>
        </authorList>
    </citation>
    <scope>NUCLEOTIDE SEQUENCE</scope>
    <source>
        <strain evidence="3">SCR006</strain>
    </source>
</reference>
<dbReference type="SUPFAM" id="SSF51445">
    <property type="entry name" value="(Trans)glycosidases"/>
    <property type="match status" value="1"/>
</dbReference>
<evidence type="ECO:0000256" key="1">
    <source>
        <dbReference type="ARBA" id="ARBA00008061"/>
    </source>
</evidence>
<protein>
    <submittedName>
        <fullName evidence="3">Type I pullulanase</fullName>
        <ecNumber evidence="3">3.2.1.41</ecNumber>
    </submittedName>
</protein>
<evidence type="ECO:0000313" key="4">
    <source>
        <dbReference type="Proteomes" id="UP000664218"/>
    </source>
</evidence>
<dbReference type="InterPro" id="IPR014756">
    <property type="entry name" value="Ig_E-set"/>
</dbReference>
<proteinExistence type="inferred from homology"/>
<dbReference type="CDD" id="cd11341">
    <property type="entry name" value="AmyAc_Pullulanase_LD-like"/>
    <property type="match status" value="1"/>
</dbReference>
<dbReference type="Pfam" id="PF00128">
    <property type="entry name" value="Alpha-amylase"/>
    <property type="match status" value="1"/>
</dbReference>
<comment type="caution">
    <text evidence="3">The sequence shown here is derived from an EMBL/GenBank/DDBJ whole genome shotgun (WGS) entry which is preliminary data.</text>
</comment>
<dbReference type="RefSeq" id="WP_207598641.1">
    <property type="nucleotide sequence ID" value="NZ_JAFNJU010000002.1"/>
</dbReference>
<dbReference type="CDD" id="cd02860">
    <property type="entry name" value="E_set_Pullulanase"/>
    <property type="match status" value="1"/>
</dbReference>
<gene>
    <name evidence="3" type="primary">pulA</name>
    <name evidence="3" type="ORF">J3A84_03575</name>
</gene>
<name>A0A939H8V2_9CLOT</name>
<keyword evidence="3" id="KW-0326">Glycosidase</keyword>
<dbReference type="Gene3D" id="3.20.20.80">
    <property type="entry name" value="Glycosidases"/>
    <property type="match status" value="1"/>
</dbReference>
<dbReference type="Pfam" id="PF02922">
    <property type="entry name" value="CBM_48"/>
    <property type="match status" value="1"/>
</dbReference>
<evidence type="ECO:0000259" key="2">
    <source>
        <dbReference type="SMART" id="SM00642"/>
    </source>
</evidence>
<evidence type="ECO:0000313" key="3">
    <source>
        <dbReference type="EMBL" id="MBO1264123.1"/>
    </source>
</evidence>
<dbReference type="InterPro" id="IPR013780">
    <property type="entry name" value="Glyco_hydro_b"/>
</dbReference>
<organism evidence="3 4">
    <name type="scientific">Proteiniclasticum aestuarii</name>
    <dbReference type="NCBI Taxonomy" id="2817862"/>
    <lineage>
        <taxon>Bacteria</taxon>
        <taxon>Bacillati</taxon>
        <taxon>Bacillota</taxon>
        <taxon>Clostridia</taxon>
        <taxon>Eubacteriales</taxon>
        <taxon>Clostridiaceae</taxon>
        <taxon>Proteiniclasticum</taxon>
    </lineage>
</organism>
<dbReference type="NCBIfam" id="TIGR02104">
    <property type="entry name" value="pulA_typeI"/>
    <property type="match status" value="1"/>
</dbReference>
<keyword evidence="3" id="KW-0378">Hydrolase</keyword>
<dbReference type="SMART" id="SM00642">
    <property type="entry name" value="Aamy"/>
    <property type="match status" value="1"/>
</dbReference>
<dbReference type="InterPro" id="IPR017853">
    <property type="entry name" value="GH"/>
</dbReference>
<dbReference type="GO" id="GO:0051060">
    <property type="term" value="F:pullulanase activity"/>
    <property type="evidence" value="ECO:0007669"/>
    <property type="project" value="UniProtKB-EC"/>
</dbReference>
<dbReference type="InterPro" id="IPR006047">
    <property type="entry name" value="GH13_cat_dom"/>
</dbReference>
<dbReference type="InterPro" id="IPR004193">
    <property type="entry name" value="Glyco_hydro_13_N"/>
</dbReference>
<dbReference type="InterPro" id="IPR011840">
    <property type="entry name" value="PulA_typeI"/>
</dbReference>
<dbReference type="GO" id="GO:0005975">
    <property type="term" value="P:carbohydrate metabolic process"/>
    <property type="evidence" value="ECO:0007669"/>
    <property type="project" value="InterPro"/>
</dbReference>